<keyword evidence="5" id="KW-0808">Transferase</keyword>
<reference evidence="15" key="1">
    <citation type="journal article" date="2023" name="Front. Mar. Sci.">
        <title>A new Merluccius polli reference genome to investigate the effects of global change in West African waters.</title>
        <authorList>
            <person name="Mateo J.L."/>
            <person name="Blanco-Fernandez C."/>
            <person name="Garcia-Vazquez E."/>
            <person name="Machado-Schiaffino G."/>
        </authorList>
    </citation>
    <scope>NUCLEOTIDE SEQUENCE</scope>
    <source>
        <strain evidence="15">C29</strain>
        <tissue evidence="15">Fin</tissue>
    </source>
</reference>
<evidence type="ECO:0000256" key="3">
    <source>
        <dbReference type="ARBA" id="ARBA00008661"/>
    </source>
</evidence>
<keyword evidence="10" id="KW-0443">Lipid metabolism</keyword>
<keyword evidence="7" id="KW-0735">Signal-anchor</keyword>
<evidence type="ECO:0000256" key="11">
    <source>
        <dbReference type="ARBA" id="ARBA00023136"/>
    </source>
</evidence>
<feature type="region of interest" description="Disordered" evidence="14">
    <location>
        <begin position="466"/>
        <end position="491"/>
    </location>
</feature>
<feature type="region of interest" description="Disordered" evidence="14">
    <location>
        <begin position="76"/>
        <end position="127"/>
    </location>
</feature>
<dbReference type="PANTHER" id="PTHR11214:SF91">
    <property type="entry name" value="UDP-GLCNAC:BETAGAL BETA-1,3-N-ACETYLGLUCOSAMINYLTRANSFERASE 9"/>
    <property type="match status" value="1"/>
</dbReference>
<name>A0AA47MWC7_MERPO</name>
<evidence type="ECO:0000313" key="16">
    <source>
        <dbReference type="Proteomes" id="UP001174136"/>
    </source>
</evidence>
<dbReference type="GO" id="GO:0006493">
    <property type="term" value="P:protein O-linked glycosylation"/>
    <property type="evidence" value="ECO:0007669"/>
    <property type="project" value="TreeGrafter"/>
</dbReference>
<dbReference type="Pfam" id="PF01762">
    <property type="entry name" value="Galactosyl_T"/>
    <property type="match status" value="1"/>
</dbReference>
<dbReference type="PANTHER" id="PTHR11214">
    <property type="entry name" value="BETA-1,3-N-ACETYLGLUCOSAMINYLTRANSFERASE"/>
    <property type="match status" value="1"/>
</dbReference>
<proteinExistence type="inferred from homology"/>
<evidence type="ECO:0000256" key="7">
    <source>
        <dbReference type="ARBA" id="ARBA00022968"/>
    </source>
</evidence>
<feature type="compositionally biased region" description="Gly residues" evidence="14">
    <location>
        <begin position="474"/>
        <end position="484"/>
    </location>
</feature>
<evidence type="ECO:0000313" key="15">
    <source>
        <dbReference type="EMBL" id="KAK0147360.1"/>
    </source>
</evidence>
<keyword evidence="11" id="KW-0472">Membrane</keyword>
<evidence type="ECO:0000256" key="10">
    <source>
        <dbReference type="ARBA" id="ARBA00023098"/>
    </source>
</evidence>
<sequence length="506" mass="57124">MRMRMRKVRVLRKLFHIQRDVVCTMVLLLFFCLLLYAQQVLLLPGWDRTVWRLEIQGSTSSSRVLLGAVRTRTVAGSQVAHTGPEPPTCKSLSNARARPSDPKRQVKPSQASPAKNKRKRKGWRENVTTAKNAGVAMPTMPPFDFEGYLQEKDNRDFGLRIDQPEKCMVGERESSTAGPYMLIAVKSVAADFDKRQVVRQTWGRERPSQRGVTLRRVFLLGVPRNQSALPLWDRLLLYESDTYKDILLWDFEDTFFNLTLKETHFLQWVNRSCPDVRFIFKGDADVYVNMDNILEMLRDKNADEDLFVGDIIVHARPIRRRSSKYYVPKFIYGGGLYPSYAGGGGFVMSGHTARKLSSACRQGPGLSASSHDVSSPQVELFPIDDVFLGMCLQRIGVKPYRHEGFRTFGIPRPSAAPHLQTFDPCFYRDLMVVHSLTVPQIWLMWNLLHDPHLSCHTGGNPTAGPFRWSDGGEEGGGAGGGGAIGDTQEGEELQTDYGLEKVFVKH</sequence>
<evidence type="ECO:0000256" key="13">
    <source>
        <dbReference type="RuleBase" id="RU363063"/>
    </source>
</evidence>
<evidence type="ECO:0000256" key="12">
    <source>
        <dbReference type="ARBA" id="ARBA00023180"/>
    </source>
</evidence>
<keyword evidence="6" id="KW-0812">Transmembrane</keyword>
<comment type="similarity">
    <text evidence="3 13">Belongs to the glycosyltransferase 31 family.</text>
</comment>
<protein>
    <recommendedName>
        <fullName evidence="13">Hexosyltransferase</fullName>
        <ecNumber evidence="13">2.4.1.-</ecNumber>
    </recommendedName>
</protein>
<dbReference type="GO" id="GO:0000139">
    <property type="term" value="C:Golgi membrane"/>
    <property type="evidence" value="ECO:0007669"/>
    <property type="project" value="UniProtKB-SubCell"/>
</dbReference>
<evidence type="ECO:0000256" key="6">
    <source>
        <dbReference type="ARBA" id="ARBA00022692"/>
    </source>
</evidence>
<dbReference type="AlphaFoldDB" id="A0AA47MWC7"/>
<dbReference type="InterPro" id="IPR002659">
    <property type="entry name" value="Glyco_trans_31"/>
</dbReference>
<comment type="subcellular location">
    <subcellularLocation>
        <location evidence="1 13">Golgi apparatus membrane</location>
        <topology evidence="1 13">Single-pass type II membrane protein</topology>
    </subcellularLocation>
</comment>
<gene>
    <name evidence="15" type="primary">B3GNT9</name>
    <name evidence="15" type="ORF">N1851_013228</name>
</gene>
<dbReference type="GO" id="GO:0030311">
    <property type="term" value="P:poly-N-acetyllactosamine biosynthetic process"/>
    <property type="evidence" value="ECO:0007669"/>
    <property type="project" value="TreeGrafter"/>
</dbReference>
<dbReference type="FunFam" id="3.90.550.50:FF:000001">
    <property type="entry name" value="Hexosyltransferase"/>
    <property type="match status" value="1"/>
</dbReference>
<dbReference type="Proteomes" id="UP001174136">
    <property type="component" value="Unassembled WGS sequence"/>
</dbReference>
<keyword evidence="8" id="KW-1133">Transmembrane helix</keyword>
<evidence type="ECO:0000256" key="2">
    <source>
        <dbReference type="ARBA" id="ARBA00004922"/>
    </source>
</evidence>
<dbReference type="GO" id="GO:0016758">
    <property type="term" value="F:hexosyltransferase activity"/>
    <property type="evidence" value="ECO:0007669"/>
    <property type="project" value="InterPro"/>
</dbReference>
<evidence type="ECO:0000256" key="14">
    <source>
        <dbReference type="SAM" id="MobiDB-lite"/>
    </source>
</evidence>
<evidence type="ECO:0000256" key="8">
    <source>
        <dbReference type="ARBA" id="ARBA00022989"/>
    </source>
</evidence>
<dbReference type="GO" id="GO:0008194">
    <property type="term" value="F:UDP-glycosyltransferase activity"/>
    <property type="evidence" value="ECO:0007669"/>
    <property type="project" value="TreeGrafter"/>
</dbReference>
<dbReference type="GO" id="GO:0006629">
    <property type="term" value="P:lipid metabolic process"/>
    <property type="evidence" value="ECO:0007669"/>
    <property type="project" value="UniProtKB-KW"/>
</dbReference>
<accession>A0AA47MWC7</accession>
<dbReference type="Gene3D" id="3.90.550.50">
    <property type="match status" value="1"/>
</dbReference>
<dbReference type="EC" id="2.4.1.-" evidence="13"/>
<comment type="caution">
    <text evidence="15">The sequence shown here is derived from an EMBL/GenBank/DDBJ whole genome shotgun (WGS) entry which is preliminary data.</text>
</comment>
<keyword evidence="4 13" id="KW-0328">Glycosyltransferase</keyword>
<comment type="pathway">
    <text evidence="2">Protein modification; protein glycosylation.</text>
</comment>
<evidence type="ECO:0000256" key="1">
    <source>
        <dbReference type="ARBA" id="ARBA00004323"/>
    </source>
</evidence>
<evidence type="ECO:0000256" key="5">
    <source>
        <dbReference type="ARBA" id="ARBA00022679"/>
    </source>
</evidence>
<evidence type="ECO:0000256" key="9">
    <source>
        <dbReference type="ARBA" id="ARBA00023034"/>
    </source>
</evidence>
<organism evidence="15 16">
    <name type="scientific">Merluccius polli</name>
    <name type="common">Benguela hake</name>
    <name type="synonym">Merluccius cadenati</name>
    <dbReference type="NCBI Taxonomy" id="89951"/>
    <lineage>
        <taxon>Eukaryota</taxon>
        <taxon>Metazoa</taxon>
        <taxon>Chordata</taxon>
        <taxon>Craniata</taxon>
        <taxon>Vertebrata</taxon>
        <taxon>Euteleostomi</taxon>
        <taxon>Actinopterygii</taxon>
        <taxon>Neopterygii</taxon>
        <taxon>Teleostei</taxon>
        <taxon>Neoteleostei</taxon>
        <taxon>Acanthomorphata</taxon>
        <taxon>Zeiogadaria</taxon>
        <taxon>Gadariae</taxon>
        <taxon>Gadiformes</taxon>
        <taxon>Gadoidei</taxon>
        <taxon>Merlucciidae</taxon>
        <taxon>Merluccius</taxon>
    </lineage>
</organism>
<keyword evidence="16" id="KW-1185">Reference proteome</keyword>
<evidence type="ECO:0000256" key="4">
    <source>
        <dbReference type="ARBA" id="ARBA00022676"/>
    </source>
</evidence>
<keyword evidence="12" id="KW-0325">Glycoprotein</keyword>
<keyword evidence="9 13" id="KW-0333">Golgi apparatus</keyword>
<dbReference type="EMBL" id="JAOPHQ010002311">
    <property type="protein sequence ID" value="KAK0147360.1"/>
    <property type="molecule type" value="Genomic_DNA"/>
</dbReference>